<keyword evidence="7" id="KW-0503">Monooxygenase</keyword>
<evidence type="ECO:0000256" key="4">
    <source>
        <dbReference type="ARBA" id="ARBA00022827"/>
    </source>
</evidence>
<accession>A0AAV9J3W4</accession>
<dbReference type="Pfam" id="PF13450">
    <property type="entry name" value="NAD_binding_8"/>
    <property type="match status" value="1"/>
</dbReference>
<reference evidence="8 9" key="1">
    <citation type="submission" date="2021-11" db="EMBL/GenBank/DDBJ databases">
        <title>Black yeast isolated from Biological Soil Crust.</title>
        <authorList>
            <person name="Kurbessoian T."/>
        </authorList>
    </citation>
    <scope>NUCLEOTIDE SEQUENCE [LARGE SCALE GENOMIC DNA]</scope>
    <source>
        <strain evidence="8 9">CCFEE 5522</strain>
    </source>
</reference>
<proteinExistence type="inferred from homology"/>
<evidence type="ECO:0000313" key="9">
    <source>
        <dbReference type="Proteomes" id="UP001324427"/>
    </source>
</evidence>
<name>A0AAV9J3W4_9PEZI</name>
<dbReference type="GO" id="GO:0050661">
    <property type="term" value="F:NADP binding"/>
    <property type="evidence" value="ECO:0007669"/>
    <property type="project" value="InterPro"/>
</dbReference>
<dbReference type="AlphaFoldDB" id="A0AAV9J3W4"/>
<sequence length="514" mass="57664">MGSLPAERRLSVDSVCIIGAGPSGLAAAKYLLAERAFSRITLFEQRSTVGGIWNYVPLPATTPRDLAVPQTNPHAAKDEPIWEHSNAGKILGQQEKDEAAFMTPLYDRLETNIPRGLMGFSDLEWPEDCQLFPKHEAVLEYIERYAEDVQHLIRFATQVLDVQVGLDQRWTVKTQDITRYSRGKVDEQVFDAVVVASGHFNVPYIPQVPGIEGWSQAHPNTISHSKFYRKPEDYAGKKVIVVGNSASGIDIGAQIQEVCKPPLLMSSKSESFLVNDASASKCDKPPIAEYIVKDRSVRFEDGSVESGVDAVLYCTGYFYSFPFLDNLKPPVINSGERVESLYQHIFYRAQPSLAFPVLNQKVIPFPMAEAQAAVIARVFSGRLSLPSEEEMKGWEDGVKQEMGIGREFHVLKFPKDADYINMLHDWSSSAHNEQGRSALEHNGTVNADRKAEPGKVGRAPPYWGEKEYWTRERFPAIKKAFQEFGEERHSKRTLGDVGFSFEQWKSEKQEAGES</sequence>
<dbReference type="Gene3D" id="3.50.50.60">
    <property type="entry name" value="FAD/NAD(P)-binding domain"/>
    <property type="match status" value="2"/>
</dbReference>
<dbReference type="GO" id="GO:0050660">
    <property type="term" value="F:flavin adenine dinucleotide binding"/>
    <property type="evidence" value="ECO:0007669"/>
    <property type="project" value="InterPro"/>
</dbReference>
<gene>
    <name evidence="8" type="ORF">LTR36_010517</name>
</gene>
<comment type="caution">
    <text evidence="8">The sequence shown here is derived from an EMBL/GenBank/DDBJ whole genome shotgun (WGS) entry which is preliminary data.</text>
</comment>
<dbReference type="Pfam" id="PF00743">
    <property type="entry name" value="FMO-like"/>
    <property type="match status" value="2"/>
</dbReference>
<keyword evidence="9" id="KW-1185">Reference proteome</keyword>
<keyword evidence="5" id="KW-0521">NADP</keyword>
<dbReference type="PANTHER" id="PTHR23023">
    <property type="entry name" value="DIMETHYLANILINE MONOOXYGENASE"/>
    <property type="match status" value="1"/>
</dbReference>
<evidence type="ECO:0000313" key="8">
    <source>
        <dbReference type="EMBL" id="KAK4539581.1"/>
    </source>
</evidence>
<evidence type="ECO:0000256" key="1">
    <source>
        <dbReference type="ARBA" id="ARBA00001974"/>
    </source>
</evidence>
<evidence type="ECO:0000256" key="5">
    <source>
        <dbReference type="ARBA" id="ARBA00022857"/>
    </source>
</evidence>
<comment type="similarity">
    <text evidence="2">Belongs to the FMO family.</text>
</comment>
<evidence type="ECO:0000256" key="6">
    <source>
        <dbReference type="ARBA" id="ARBA00023002"/>
    </source>
</evidence>
<evidence type="ECO:0000256" key="3">
    <source>
        <dbReference type="ARBA" id="ARBA00022630"/>
    </source>
</evidence>
<keyword evidence="6" id="KW-0560">Oxidoreductase</keyword>
<dbReference type="FunFam" id="3.50.50.60:FF:000138">
    <property type="entry name" value="Flavin-containing monooxygenase"/>
    <property type="match status" value="1"/>
</dbReference>
<dbReference type="SUPFAM" id="SSF51905">
    <property type="entry name" value="FAD/NAD(P)-binding domain"/>
    <property type="match status" value="2"/>
</dbReference>
<keyword evidence="3" id="KW-0285">Flavoprotein</keyword>
<dbReference type="GO" id="GO:0004499">
    <property type="term" value="F:N,N-dimethylaniline monooxygenase activity"/>
    <property type="evidence" value="ECO:0007669"/>
    <property type="project" value="InterPro"/>
</dbReference>
<dbReference type="EMBL" id="JAVFHQ010000089">
    <property type="protein sequence ID" value="KAK4539581.1"/>
    <property type="molecule type" value="Genomic_DNA"/>
</dbReference>
<dbReference type="InterPro" id="IPR020946">
    <property type="entry name" value="Flavin_mOase-like"/>
</dbReference>
<dbReference type="Proteomes" id="UP001324427">
    <property type="component" value="Unassembled WGS sequence"/>
</dbReference>
<organism evidence="8 9">
    <name type="scientific">Oleoguttula mirabilis</name>
    <dbReference type="NCBI Taxonomy" id="1507867"/>
    <lineage>
        <taxon>Eukaryota</taxon>
        <taxon>Fungi</taxon>
        <taxon>Dikarya</taxon>
        <taxon>Ascomycota</taxon>
        <taxon>Pezizomycotina</taxon>
        <taxon>Dothideomycetes</taxon>
        <taxon>Dothideomycetidae</taxon>
        <taxon>Mycosphaerellales</taxon>
        <taxon>Teratosphaeriaceae</taxon>
        <taxon>Oleoguttula</taxon>
    </lineage>
</organism>
<evidence type="ECO:0008006" key="10">
    <source>
        <dbReference type="Google" id="ProtNLM"/>
    </source>
</evidence>
<dbReference type="InterPro" id="IPR036188">
    <property type="entry name" value="FAD/NAD-bd_sf"/>
</dbReference>
<evidence type="ECO:0000256" key="2">
    <source>
        <dbReference type="ARBA" id="ARBA00009183"/>
    </source>
</evidence>
<protein>
    <recommendedName>
        <fullName evidence="10">Flavin-containing monooxygenase</fullName>
    </recommendedName>
</protein>
<dbReference type="InterPro" id="IPR000960">
    <property type="entry name" value="Flavin_mOase"/>
</dbReference>
<dbReference type="PRINTS" id="PR00370">
    <property type="entry name" value="FMOXYGENASE"/>
</dbReference>
<evidence type="ECO:0000256" key="7">
    <source>
        <dbReference type="ARBA" id="ARBA00023033"/>
    </source>
</evidence>
<keyword evidence="4" id="KW-0274">FAD</keyword>
<dbReference type="InterPro" id="IPR050346">
    <property type="entry name" value="FMO-like"/>
</dbReference>
<comment type="cofactor">
    <cofactor evidence="1">
        <name>FAD</name>
        <dbReference type="ChEBI" id="CHEBI:57692"/>
    </cofactor>
</comment>